<feature type="transmembrane region" description="Helical" evidence="8">
    <location>
        <begin position="29"/>
        <end position="46"/>
    </location>
</feature>
<evidence type="ECO:0000313" key="10">
    <source>
        <dbReference type="EMBL" id="CAB4693069.1"/>
    </source>
</evidence>
<feature type="transmembrane region" description="Helical" evidence="8">
    <location>
        <begin position="58"/>
        <end position="75"/>
    </location>
</feature>
<dbReference type="InterPro" id="IPR004563">
    <property type="entry name" value="Apolipo_AcylTrfase"/>
</dbReference>
<dbReference type="PANTHER" id="PTHR38686">
    <property type="entry name" value="APOLIPOPROTEIN N-ACYLTRANSFERASE"/>
    <property type="match status" value="1"/>
</dbReference>
<dbReference type="PROSITE" id="PS50263">
    <property type="entry name" value="CN_HYDROLASE"/>
    <property type="match status" value="1"/>
</dbReference>
<keyword evidence="3" id="KW-0808">Transferase</keyword>
<comment type="subcellular location">
    <subcellularLocation>
        <location evidence="1">Cell membrane</location>
        <topology evidence="1">Multi-pass membrane protein</topology>
    </subcellularLocation>
</comment>
<dbReference type="EMBL" id="CAEZXX010000004">
    <property type="protein sequence ID" value="CAB4693069.1"/>
    <property type="molecule type" value="Genomic_DNA"/>
</dbReference>
<evidence type="ECO:0000256" key="8">
    <source>
        <dbReference type="SAM" id="Phobius"/>
    </source>
</evidence>
<reference evidence="10" key="1">
    <citation type="submission" date="2020-05" db="EMBL/GenBank/DDBJ databases">
        <authorList>
            <person name="Chiriac C."/>
            <person name="Salcher M."/>
            <person name="Ghai R."/>
            <person name="Kavagutti S V."/>
        </authorList>
    </citation>
    <scope>NUCLEOTIDE SEQUENCE</scope>
</reference>
<dbReference type="Gene3D" id="3.60.110.10">
    <property type="entry name" value="Carbon-nitrogen hydrolase"/>
    <property type="match status" value="1"/>
</dbReference>
<dbReference type="Pfam" id="PF20154">
    <property type="entry name" value="LNT_N"/>
    <property type="match status" value="1"/>
</dbReference>
<dbReference type="GO" id="GO:0005886">
    <property type="term" value="C:plasma membrane"/>
    <property type="evidence" value="ECO:0007669"/>
    <property type="project" value="UniProtKB-SubCell"/>
</dbReference>
<accession>A0A6J6P2E8</accession>
<evidence type="ECO:0000256" key="6">
    <source>
        <dbReference type="ARBA" id="ARBA00023136"/>
    </source>
</evidence>
<dbReference type="InterPro" id="IPR045378">
    <property type="entry name" value="LNT_N"/>
</dbReference>
<dbReference type="SUPFAM" id="SSF56317">
    <property type="entry name" value="Carbon-nitrogen hydrolase"/>
    <property type="match status" value="1"/>
</dbReference>
<sequence>MRRPSSTAAAVALAPLGAGVLVAAALPPWGWWPLALVGLGIWEWLLAGKRSAVRARRTALFSFGWFLPGLAWMWYVSIPGFALVLLLFAGFHALAAAAIPDGPDDRWRWLALPSAFTAAEALRFCFPFGGVPLASLPLGQAGGPFVGIARIGGPVLLTFVTALIGTNLRRVLLPLVTRSCPTPTRLGLRLGPLALIPAVIAIGSVAPDGSATGRTASIVIMQGGGPQGTRAATTPPRFALDRALEVSRTYSGTADLVVWPENVINVRQLSSSKELQEVGAEAARIGAPFLVGITERDDNPRRFRNAQIAVLPDASVVSRYEKKRRVPFGEYMPMRSFLRALGVPTQLVPRDAVPGTDPAVLDTPSGTVGVAISWEVFFGGRVREAVHNGAGFIINPTNGSSYRGAILQSQQIAASRLRAIESGRWMVQVAPTGFSAFVSPTGEVFDRIGQTVGAWRQRDIEMRSGLTVYQRTGDKLWVLLVLLLWSLPLFDRLLRRYRTAIAAAGAAGGAEAVTSPPTT</sequence>
<gene>
    <name evidence="10" type="ORF">UFOPK2602_00131</name>
</gene>
<evidence type="ECO:0000259" key="9">
    <source>
        <dbReference type="PROSITE" id="PS50263"/>
    </source>
</evidence>
<proteinExistence type="inferred from homology"/>
<feature type="transmembrane region" description="Helical" evidence="8">
    <location>
        <begin position="81"/>
        <end position="100"/>
    </location>
</feature>
<protein>
    <submittedName>
        <fullName evidence="10">Unannotated protein</fullName>
    </submittedName>
</protein>
<evidence type="ECO:0000256" key="2">
    <source>
        <dbReference type="ARBA" id="ARBA00022475"/>
    </source>
</evidence>
<dbReference type="GO" id="GO:0042158">
    <property type="term" value="P:lipoprotein biosynthetic process"/>
    <property type="evidence" value="ECO:0007669"/>
    <property type="project" value="InterPro"/>
</dbReference>
<organism evidence="10">
    <name type="scientific">freshwater metagenome</name>
    <dbReference type="NCBI Taxonomy" id="449393"/>
    <lineage>
        <taxon>unclassified sequences</taxon>
        <taxon>metagenomes</taxon>
        <taxon>ecological metagenomes</taxon>
    </lineage>
</organism>
<evidence type="ECO:0000256" key="1">
    <source>
        <dbReference type="ARBA" id="ARBA00004651"/>
    </source>
</evidence>
<dbReference type="NCBIfam" id="TIGR00546">
    <property type="entry name" value="lnt"/>
    <property type="match status" value="1"/>
</dbReference>
<dbReference type="AlphaFoldDB" id="A0A6J6P2E8"/>
<dbReference type="Pfam" id="PF00795">
    <property type="entry name" value="CN_hydrolase"/>
    <property type="match status" value="1"/>
</dbReference>
<evidence type="ECO:0000256" key="3">
    <source>
        <dbReference type="ARBA" id="ARBA00022679"/>
    </source>
</evidence>
<dbReference type="InterPro" id="IPR036526">
    <property type="entry name" value="C-N_Hydrolase_sf"/>
</dbReference>
<evidence type="ECO:0000256" key="7">
    <source>
        <dbReference type="ARBA" id="ARBA00023315"/>
    </source>
</evidence>
<dbReference type="GO" id="GO:0016410">
    <property type="term" value="F:N-acyltransferase activity"/>
    <property type="evidence" value="ECO:0007669"/>
    <property type="project" value="InterPro"/>
</dbReference>
<keyword evidence="4 8" id="KW-0812">Transmembrane</keyword>
<name>A0A6J6P2E8_9ZZZZ</name>
<evidence type="ECO:0000256" key="5">
    <source>
        <dbReference type="ARBA" id="ARBA00022989"/>
    </source>
</evidence>
<dbReference type="PANTHER" id="PTHR38686:SF1">
    <property type="entry name" value="APOLIPOPROTEIN N-ACYLTRANSFERASE"/>
    <property type="match status" value="1"/>
</dbReference>
<keyword evidence="7" id="KW-0012">Acyltransferase</keyword>
<dbReference type="CDD" id="cd07571">
    <property type="entry name" value="ALP_N-acyl_transferase"/>
    <property type="match status" value="1"/>
</dbReference>
<feature type="transmembrane region" description="Helical" evidence="8">
    <location>
        <begin position="186"/>
        <end position="206"/>
    </location>
</feature>
<evidence type="ECO:0000256" key="4">
    <source>
        <dbReference type="ARBA" id="ARBA00022692"/>
    </source>
</evidence>
<keyword evidence="5 8" id="KW-1133">Transmembrane helix</keyword>
<keyword evidence="2" id="KW-1003">Cell membrane</keyword>
<keyword evidence="6 8" id="KW-0472">Membrane</keyword>
<dbReference type="HAMAP" id="MF_01148">
    <property type="entry name" value="Lnt"/>
    <property type="match status" value="1"/>
</dbReference>
<feature type="transmembrane region" description="Helical" evidence="8">
    <location>
        <begin position="145"/>
        <end position="165"/>
    </location>
</feature>
<dbReference type="InterPro" id="IPR003010">
    <property type="entry name" value="C-N_Hydrolase"/>
</dbReference>
<feature type="domain" description="CN hydrolase" evidence="9">
    <location>
        <begin position="221"/>
        <end position="462"/>
    </location>
</feature>